<dbReference type="GO" id="GO:0000105">
    <property type="term" value="P:L-histidine biosynthetic process"/>
    <property type="evidence" value="ECO:0007669"/>
    <property type="project" value="UniProtKB-UniRule"/>
</dbReference>
<keyword evidence="8" id="KW-0368">Histidine biosynthesis</keyword>
<proteinExistence type="inferred from homology"/>
<comment type="similarity">
    <text evidence="3 8">Belongs to the class-II aminoacyl-tRNA synthetase family. HisZ subfamily.</text>
</comment>
<sequence length="389" mass="42988">MQQNIWFTPEGIEDLLPEEAKKLEFYRRQLLDGFELSGYDLVLPPIAEFTDSLLTGKGRHLAVDTCRFTDQESGKMMGVRADMTPQVARIATNRIKQSGIQRLCYVGEVLKTRNNKAKGSRSPIEVGAELFGHSGVESDIEVIELMVSSLRNIGLQDLTLSLGHVSVVDELMNLAGLSVSQKETLVDILLRKAVPEYTDFIAELTVTDAQKQAFELLLSLCGDIASVSKAMQGLAGLSEAMQGHLAHLQSVVDHFAGFDGLKIHMDLADLRGYQYHTGMIFSCYAAGRKMYQLARGGRYDGIGSEFGSAQLATGFSLDLRGALDLLTSPAEATKEIVYAPNVYDADLQAEIETLKQQKTIVKRFYEFDDLEKGSRYLALQSSQWILSVK</sequence>
<keyword evidence="12" id="KW-1185">Reference proteome</keyword>
<evidence type="ECO:0000256" key="6">
    <source>
        <dbReference type="ARBA" id="ARBA00022490"/>
    </source>
</evidence>
<comment type="subcellular location">
    <subcellularLocation>
        <location evidence="1 8">Cytoplasm</location>
    </subcellularLocation>
</comment>
<reference evidence="11 12" key="1">
    <citation type="submission" date="2018-08" db="EMBL/GenBank/DDBJ databases">
        <title>Horizontal acquisition of hydrogen conversion ability and other habitat adaptations in Hydrogenovibrio crunogenus strains.</title>
        <authorList>
            <person name="Gonnella G."/>
            <person name="Adam N."/>
            <person name="Perner M."/>
        </authorList>
    </citation>
    <scope>NUCLEOTIDE SEQUENCE [LARGE SCALE GENOMIC DNA]</scope>
    <source>
        <strain evidence="11 12">SP-41</strain>
    </source>
</reference>
<dbReference type="InterPro" id="IPR004516">
    <property type="entry name" value="HisRS/HisZ"/>
</dbReference>
<feature type="binding site" evidence="9">
    <location>
        <begin position="82"/>
        <end position="84"/>
    </location>
    <ligand>
        <name>L-histidine</name>
        <dbReference type="ChEBI" id="CHEBI:57595"/>
    </ligand>
</feature>
<feature type="binding site" evidence="9">
    <location>
        <position position="271"/>
    </location>
    <ligand>
        <name>L-histidine</name>
        <dbReference type="ChEBI" id="CHEBI:57595"/>
    </ligand>
</feature>
<dbReference type="NCBIfam" id="NF009086">
    <property type="entry name" value="PRK12421.1"/>
    <property type="match status" value="1"/>
</dbReference>
<feature type="domain" description="Class II Histidinyl-tRNA synthetase (HisRS)-like catalytic core" evidence="10">
    <location>
        <begin position="11"/>
        <end position="320"/>
    </location>
</feature>
<dbReference type="RefSeq" id="WP_135795762.1">
    <property type="nucleotide sequence ID" value="NZ_CP032096.1"/>
</dbReference>
<dbReference type="PANTHER" id="PTHR43707">
    <property type="entry name" value="HISTIDYL-TRNA SYNTHETASE"/>
    <property type="match status" value="1"/>
</dbReference>
<dbReference type="Pfam" id="PF13393">
    <property type="entry name" value="tRNA-synt_His"/>
    <property type="match status" value="1"/>
</dbReference>
<evidence type="ECO:0000256" key="4">
    <source>
        <dbReference type="ARBA" id="ARBA00011496"/>
    </source>
</evidence>
<keyword evidence="11" id="KW-0808">Transferase</keyword>
<evidence type="ECO:0000256" key="2">
    <source>
        <dbReference type="ARBA" id="ARBA00004667"/>
    </source>
</evidence>
<dbReference type="GO" id="GO:0005737">
    <property type="term" value="C:cytoplasm"/>
    <property type="evidence" value="ECO:0007669"/>
    <property type="project" value="UniProtKB-SubCell"/>
</dbReference>
<evidence type="ECO:0000256" key="3">
    <source>
        <dbReference type="ARBA" id="ARBA00005539"/>
    </source>
</evidence>
<evidence type="ECO:0000256" key="1">
    <source>
        <dbReference type="ARBA" id="ARBA00004496"/>
    </source>
</evidence>
<protein>
    <recommendedName>
        <fullName evidence="5 8">ATP phosphoribosyltransferase regulatory subunit</fullName>
    </recommendedName>
</protein>
<dbReference type="Gene3D" id="3.30.930.10">
    <property type="entry name" value="Bira Bifunctional Protein, Domain 2"/>
    <property type="match status" value="1"/>
</dbReference>
<dbReference type="SUPFAM" id="SSF55681">
    <property type="entry name" value="Class II aaRS and biotin synthetases"/>
    <property type="match status" value="1"/>
</dbReference>
<comment type="function">
    <text evidence="7 8">Required for the first step of histidine biosynthesis. May allow the feedback regulation of ATP phosphoribosyltransferase activity by histidine.</text>
</comment>
<dbReference type="PANTHER" id="PTHR43707:SF1">
    <property type="entry name" value="HISTIDINE--TRNA LIGASE, MITOCHONDRIAL-RELATED"/>
    <property type="match status" value="1"/>
</dbReference>
<comment type="miscellaneous">
    <text evidence="8">This function is generally fulfilled by the C-terminal part of HisG, which is missing in some bacteria such as this one.</text>
</comment>
<dbReference type="GO" id="GO:0016757">
    <property type="term" value="F:glycosyltransferase activity"/>
    <property type="evidence" value="ECO:0007669"/>
    <property type="project" value="UniProtKB-KW"/>
</dbReference>
<comment type="pathway">
    <text evidence="2 8">Amino-acid biosynthesis; L-histidine biosynthesis; L-histidine from 5-phospho-alpha-D-ribose 1-diphosphate: step 1/9.</text>
</comment>
<accession>A0A4V1C8U4</accession>
<evidence type="ECO:0000256" key="8">
    <source>
        <dbReference type="HAMAP-Rule" id="MF_00125"/>
    </source>
</evidence>
<evidence type="ECO:0000256" key="7">
    <source>
        <dbReference type="ARBA" id="ARBA00025246"/>
    </source>
</evidence>
<dbReference type="InterPro" id="IPR041715">
    <property type="entry name" value="HisRS-like_core"/>
</dbReference>
<dbReference type="PIRSF" id="PIRSF001549">
    <property type="entry name" value="His-tRNA_synth"/>
    <property type="match status" value="1"/>
</dbReference>
<dbReference type="GO" id="GO:0004821">
    <property type="term" value="F:histidine-tRNA ligase activity"/>
    <property type="evidence" value="ECO:0007669"/>
    <property type="project" value="TreeGrafter"/>
</dbReference>
<dbReference type="OrthoDB" id="9769617at2"/>
<dbReference type="InterPro" id="IPR004517">
    <property type="entry name" value="HisZ"/>
</dbReference>
<name>A0A4V1C8U4_9GAMM</name>
<gene>
    <name evidence="8 11" type="primary">hisZ</name>
    <name evidence="11" type="ORF">GHNINEIG_01155</name>
</gene>
<dbReference type="AlphaFoldDB" id="A0A4V1C8U4"/>
<dbReference type="NCBIfam" id="NF008935">
    <property type="entry name" value="PRK12292.1-1"/>
    <property type="match status" value="1"/>
</dbReference>
<evidence type="ECO:0000259" key="10">
    <source>
        <dbReference type="Pfam" id="PF13393"/>
    </source>
</evidence>
<organism evidence="11 12">
    <name type="scientific">Hydrogenovibrio crunogenus</name>
    <dbReference type="NCBI Taxonomy" id="39765"/>
    <lineage>
        <taxon>Bacteria</taxon>
        <taxon>Pseudomonadati</taxon>
        <taxon>Pseudomonadota</taxon>
        <taxon>Gammaproteobacteria</taxon>
        <taxon>Thiotrichales</taxon>
        <taxon>Piscirickettsiaceae</taxon>
        <taxon>Hydrogenovibrio</taxon>
    </lineage>
</organism>
<evidence type="ECO:0000256" key="9">
    <source>
        <dbReference type="PIRSR" id="PIRSR001549-1"/>
    </source>
</evidence>
<keyword evidence="6 8" id="KW-0963">Cytoplasm</keyword>
<comment type="subunit">
    <text evidence="4 8">Heteromultimer composed of HisG and HisZ subunits.</text>
</comment>
<dbReference type="Proteomes" id="UP000296201">
    <property type="component" value="Chromosome"/>
</dbReference>
<keyword evidence="8" id="KW-0028">Amino-acid biosynthesis</keyword>
<evidence type="ECO:0000313" key="11">
    <source>
        <dbReference type="EMBL" id="QBZ83114.1"/>
    </source>
</evidence>
<keyword evidence="11" id="KW-0328">Glycosyltransferase</keyword>
<dbReference type="HAMAP" id="MF_00125">
    <property type="entry name" value="HisZ"/>
    <property type="match status" value="1"/>
</dbReference>
<evidence type="ECO:0000313" key="12">
    <source>
        <dbReference type="Proteomes" id="UP000296201"/>
    </source>
</evidence>
<dbReference type="EMBL" id="CP032096">
    <property type="protein sequence ID" value="QBZ83114.1"/>
    <property type="molecule type" value="Genomic_DNA"/>
</dbReference>
<dbReference type="UniPathway" id="UPA00031">
    <property type="reaction ID" value="UER00006"/>
</dbReference>
<evidence type="ECO:0000256" key="5">
    <source>
        <dbReference type="ARBA" id="ARBA00020397"/>
    </source>
</evidence>
<dbReference type="GO" id="GO:0006427">
    <property type="term" value="P:histidyl-tRNA aminoacylation"/>
    <property type="evidence" value="ECO:0007669"/>
    <property type="project" value="TreeGrafter"/>
</dbReference>
<dbReference type="InterPro" id="IPR045864">
    <property type="entry name" value="aa-tRNA-synth_II/BPL/LPL"/>
</dbReference>
<feature type="binding site" evidence="9">
    <location>
        <position position="129"/>
    </location>
    <ligand>
        <name>L-histidine</name>
        <dbReference type="ChEBI" id="CHEBI:57595"/>
    </ligand>
</feature>